<keyword evidence="3" id="KW-1185">Reference proteome</keyword>
<evidence type="ECO:0000256" key="1">
    <source>
        <dbReference type="SAM" id="MobiDB-lite"/>
    </source>
</evidence>
<evidence type="ECO:0008006" key="4">
    <source>
        <dbReference type="Google" id="ProtNLM"/>
    </source>
</evidence>
<evidence type="ECO:0000313" key="2">
    <source>
        <dbReference type="EMBL" id="KZW03577.1"/>
    </source>
</evidence>
<dbReference type="EMBL" id="KV425883">
    <property type="protein sequence ID" value="KZW03577.1"/>
    <property type="molecule type" value="Genomic_DNA"/>
</dbReference>
<evidence type="ECO:0000313" key="3">
    <source>
        <dbReference type="Proteomes" id="UP000077266"/>
    </source>
</evidence>
<reference evidence="2 3" key="1">
    <citation type="journal article" date="2016" name="Mol. Biol. Evol.">
        <title>Comparative Genomics of Early-Diverging Mushroom-Forming Fungi Provides Insights into the Origins of Lignocellulose Decay Capabilities.</title>
        <authorList>
            <person name="Nagy L.G."/>
            <person name="Riley R."/>
            <person name="Tritt A."/>
            <person name="Adam C."/>
            <person name="Daum C."/>
            <person name="Floudas D."/>
            <person name="Sun H."/>
            <person name="Yadav J.S."/>
            <person name="Pangilinan J."/>
            <person name="Larsson K.H."/>
            <person name="Matsuura K."/>
            <person name="Barry K."/>
            <person name="Labutti K."/>
            <person name="Kuo R."/>
            <person name="Ohm R.A."/>
            <person name="Bhattacharya S.S."/>
            <person name="Shirouzu T."/>
            <person name="Yoshinaga Y."/>
            <person name="Martin F.M."/>
            <person name="Grigoriev I.V."/>
            <person name="Hibbett D.S."/>
        </authorList>
    </citation>
    <scope>NUCLEOTIDE SEQUENCE [LARGE SCALE GENOMIC DNA]</scope>
    <source>
        <strain evidence="2 3">HHB12029</strain>
    </source>
</reference>
<dbReference type="InParanoid" id="A0A165QGG0"/>
<feature type="region of interest" description="Disordered" evidence="1">
    <location>
        <begin position="507"/>
        <end position="561"/>
    </location>
</feature>
<dbReference type="AlphaFoldDB" id="A0A165QGG0"/>
<proteinExistence type="predicted"/>
<sequence>MSVPGQLACGITNHEDFYMYRVFSSTCMDREHPTLGQFITDLRANHDADCSCGVQVSERVWLALCKPTELSTIDHDTSRYKLYEPDTLLEDFAPLIDGKRAMFHLLAEGIPPKEKPLPPEPIQVVREYESAVFRIPGALPKLPDNGDVDYKAMCARPGSLIVDKSRFVTLARSNDLPGWVPVLRRPPGFGKSMLLSMFESYVDRDCAYHGPPFPNDPSPHYTLSARVGRFFSLGLQGLLLVLHLDLAQLDLADATSEAELRSACQRFLTACATTCYKRYQSAFVDHAARKEITLSDLVELGYGASHTSKFFVGIDNYTDPLLSGDRQLRERVVVEEIFSPLFGAFAGGCVLRGLIVGGDVPGVPWPYCNIELFRESILELSYDAVSFDMLGVTEPELVALGKVLFSAEENVDLLRQIRHIAGVESPLPTTPYWGRTYSTRDVLAVARALRNGTPAPKFVNSVTGKDYVLPTRTMRPEVEAELFEAFSHKKEIWAQECPDLYARLQQEVKKKPRKSDPVSDDGSWPDSDHAAAPSFADSPPPSSSDSDESVRSTVPSRTTAR</sequence>
<organism evidence="2 3">
    <name type="scientific">Exidia glandulosa HHB12029</name>
    <dbReference type="NCBI Taxonomy" id="1314781"/>
    <lineage>
        <taxon>Eukaryota</taxon>
        <taxon>Fungi</taxon>
        <taxon>Dikarya</taxon>
        <taxon>Basidiomycota</taxon>
        <taxon>Agaricomycotina</taxon>
        <taxon>Agaricomycetes</taxon>
        <taxon>Auriculariales</taxon>
        <taxon>Exidiaceae</taxon>
        <taxon>Exidia</taxon>
    </lineage>
</organism>
<accession>A0A165QGG0</accession>
<name>A0A165QGG0_EXIGL</name>
<feature type="compositionally biased region" description="Basic and acidic residues" evidence="1">
    <location>
        <begin position="507"/>
        <end position="517"/>
    </location>
</feature>
<dbReference type="OrthoDB" id="2895184at2759"/>
<protein>
    <recommendedName>
        <fullName evidence="4">AAA-ATPase-like domain-containing protein</fullName>
    </recommendedName>
</protein>
<dbReference type="Proteomes" id="UP000077266">
    <property type="component" value="Unassembled WGS sequence"/>
</dbReference>
<gene>
    <name evidence="2" type="ORF">EXIGLDRAFT_743977</name>
</gene>
<feature type="compositionally biased region" description="Polar residues" evidence="1">
    <location>
        <begin position="551"/>
        <end position="561"/>
    </location>
</feature>